<proteinExistence type="predicted"/>
<keyword evidence="2" id="KW-1185">Reference proteome</keyword>
<sequence length="278" mass="29921">MTSSIIFLEKVMKSIFLLLTAILLGGCSTISATPSSSIPIADNDQAKETISRTSLRPLSSITAIEHPKTQEILNCPSKSIDYIPIPPIPAGGYTETKVENNKIIITPQNWNIGAEAAKKNNALLNNIATNISYSDHGGDAKLASFSTDHSSKQYVIDFMKFRIEPMTNSEDLNTPLGWARVGVGLRIIVDITKSNGEISGSLLALAASAKANKTQGSISVELIGIDSREVTASMPFTVELSEGNIQKVIETLAIVKSKLYDDTTTIHPNFIARLACSK</sequence>
<dbReference type="Proteomes" id="UP001595967">
    <property type="component" value="Unassembled WGS sequence"/>
</dbReference>
<gene>
    <name evidence="1" type="ORF">ACFO3A_03135</name>
</gene>
<evidence type="ECO:0000313" key="1">
    <source>
        <dbReference type="EMBL" id="MFC4621206.1"/>
    </source>
</evidence>
<evidence type="ECO:0000313" key="2">
    <source>
        <dbReference type="Proteomes" id="UP001595967"/>
    </source>
</evidence>
<comment type="caution">
    <text evidence="1">The sequence shown here is derived from an EMBL/GenBank/DDBJ whole genome shotgun (WGS) entry which is preliminary data.</text>
</comment>
<accession>A0ABV9GSM8</accession>
<organism evidence="1 2">
    <name type="scientific">Comamonas nitrativorans</name>
    <dbReference type="NCBI Taxonomy" id="108437"/>
    <lineage>
        <taxon>Bacteria</taxon>
        <taxon>Pseudomonadati</taxon>
        <taxon>Pseudomonadota</taxon>
        <taxon>Betaproteobacteria</taxon>
        <taxon>Burkholderiales</taxon>
        <taxon>Comamonadaceae</taxon>
        <taxon>Comamonas</taxon>
    </lineage>
</organism>
<protein>
    <recommendedName>
        <fullName evidence="3">Lipoprotein</fullName>
    </recommendedName>
</protein>
<dbReference type="RefSeq" id="WP_377723919.1">
    <property type="nucleotide sequence ID" value="NZ_JBHSEW010000002.1"/>
</dbReference>
<reference evidence="2" key="1">
    <citation type="journal article" date="2019" name="Int. J. Syst. Evol. Microbiol.">
        <title>The Global Catalogue of Microorganisms (GCM) 10K type strain sequencing project: providing services to taxonomists for standard genome sequencing and annotation.</title>
        <authorList>
            <consortium name="The Broad Institute Genomics Platform"/>
            <consortium name="The Broad Institute Genome Sequencing Center for Infectious Disease"/>
            <person name="Wu L."/>
            <person name="Ma J."/>
        </authorList>
    </citation>
    <scope>NUCLEOTIDE SEQUENCE [LARGE SCALE GENOMIC DNA]</scope>
    <source>
        <strain evidence="2">JCM 11650</strain>
    </source>
</reference>
<evidence type="ECO:0008006" key="3">
    <source>
        <dbReference type="Google" id="ProtNLM"/>
    </source>
</evidence>
<dbReference type="EMBL" id="JBHSEW010000002">
    <property type="protein sequence ID" value="MFC4621206.1"/>
    <property type="molecule type" value="Genomic_DNA"/>
</dbReference>
<name>A0ABV9GSM8_9BURK</name>